<accession>A0A0K0EX42</accession>
<dbReference type="AlphaFoldDB" id="A0A0K0EX42"/>
<dbReference type="Proteomes" id="UP000035680">
    <property type="component" value="Unassembled WGS sequence"/>
</dbReference>
<evidence type="ECO:0000313" key="2">
    <source>
        <dbReference type="WBParaSite" id="SVE_0109600.1"/>
    </source>
</evidence>
<keyword evidence="1" id="KW-1185">Reference proteome</keyword>
<evidence type="ECO:0000313" key="1">
    <source>
        <dbReference type="Proteomes" id="UP000035680"/>
    </source>
</evidence>
<sequence length="179" mass="21213">MIFSGFKSITKFFTFKVFILKEMKFIILLTIPILIFSLPKGHRFLNQSLEEIKYNIEQILSNSKYLTAGQVDRKIENLINSAENVEKRDELIIWYKNLKDKRAHRKELLKTTIMNMSQEARSFILRIILVQQNTHLSAIEKEIRLRKISDLMSNEVRNEIAQNLLTHDHLQKFLPLNQI</sequence>
<dbReference type="WBParaSite" id="SVE_0109600.1">
    <property type="protein sequence ID" value="SVE_0109600.1"/>
    <property type="gene ID" value="SVE_0109600"/>
</dbReference>
<protein>
    <submittedName>
        <fullName evidence="2">DUF148 domain-containing protein</fullName>
    </submittedName>
</protein>
<reference evidence="1" key="1">
    <citation type="submission" date="2014-07" db="EMBL/GenBank/DDBJ databases">
        <authorList>
            <person name="Martin A.A"/>
            <person name="De Silva N."/>
        </authorList>
    </citation>
    <scope>NUCLEOTIDE SEQUENCE</scope>
</reference>
<proteinExistence type="predicted"/>
<organism evidence="1 2">
    <name type="scientific">Strongyloides venezuelensis</name>
    <name type="common">Threadworm</name>
    <dbReference type="NCBI Taxonomy" id="75913"/>
    <lineage>
        <taxon>Eukaryota</taxon>
        <taxon>Metazoa</taxon>
        <taxon>Ecdysozoa</taxon>
        <taxon>Nematoda</taxon>
        <taxon>Chromadorea</taxon>
        <taxon>Rhabditida</taxon>
        <taxon>Tylenchina</taxon>
        <taxon>Panagrolaimomorpha</taxon>
        <taxon>Strongyloidoidea</taxon>
        <taxon>Strongyloididae</taxon>
        <taxon>Strongyloides</taxon>
    </lineage>
</organism>
<name>A0A0K0EX42_STRVS</name>
<reference evidence="2" key="2">
    <citation type="submission" date="2015-08" db="UniProtKB">
        <authorList>
            <consortium name="WormBaseParasite"/>
        </authorList>
    </citation>
    <scope>IDENTIFICATION</scope>
</reference>